<dbReference type="EMBL" id="JACFYF010000006">
    <property type="protein sequence ID" value="MBA5763035.1"/>
    <property type="molecule type" value="Genomic_DNA"/>
</dbReference>
<feature type="domain" description="Amidohydrolase-related" evidence="1">
    <location>
        <begin position="244"/>
        <end position="478"/>
    </location>
</feature>
<dbReference type="Pfam" id="PF04909">
    <property type="entry name" value="Amidohydro_2"/>
    <property type="match status" value="1"/>
</dbReference>
<dbReference type="Proteomes" id="UP000571701">
    <property type="component" value="Unassembled WGS sequence"/>
</dbReference>
<dbReference type="InterPro" id="IPR032466">
    <property type="entry name" value="Metal_Hydrolase"/>
</dbReference>
<reference evidence="2 3" key="1">
    <citation type="submission" date="2020-07" db="EMBL/GenBank/DDBJ databases">
        <title>Vibrio marinisediminis sp. nov., isolated from marine sediment.</title>
        <authorList>
            <person name="Ji X."/>
        </authorList>
    </citation>
    <scope>NUCLEOTIDE SEQUENCE [LARGE SCALE GENOMIC DNA]</scope>
    <source>
        <strain evidence="2 3">404</strain>
    </source>
</reference>
<protein>
    <submittedName>
        <fullName evidence="2">Amidohydrolase family protein</fullName>
    </submittedName>
</protein>
<evidence type="ECO:0000313" key="2">
    <source>
        <dbReference type="EMBL" id="MBA5763035.1"/>
    </source>
</evidence>
<dbReference type="AlphaFoldDB" id="A0A7W2FRQ0"/>
<keyword evidence="3" id="KW-1185">Reference proteome</keyword>
<dbReference type="Gene3D" id="3.20.20.140">
    <property type="entry name" value="Metal-dependent hydrolases"/>
    <property type="match status" value="1"/>
</dbReference>
<dbReference type="RefSeq" id="WP_182109050.1">
    <property type="nucleotide sequence ID" value="NZ_JACFYF010000006.1"/>
</dbReference>
<gene>
    <name evidence="2" type="ORF">H2O73_11805</name>
</gene>
<evidence type="ECO:0000313" key="3">
    <source>
        <dbReference type="Proteomes" id="UP000571701"/>
    </source>
</evidence>
<proteinExistence type="predicted"/>
<keyword evidence="2" id="KW-0378">Hydrolase</keyword>
<evidence type="ECO:0000259" key="1">
    <source>
        <dbReference type="Pfam" id="PF04909"/>
    </source>
</evidence>
<comment type="caution">
    <text evidence="2">The sequence shown here is derived from an EMBL/GenBank/DDBJ whole genome shotgun (WGS) entry which is preliminary data.</text>
</comment>
<dbReference type="InterPro" id="IPR006680">
    <property type="entry name" value="Amidohydro-rel"/>
</dbReference>
<organism evidence="2 3">
    <name type="scientific">Vibrio marinisediminis</name>
    <dbReference type="NCBI Taxonomy" id="2758441"/>
    <lineage>
        <taxon>Bacteria</taxon>
        <taxon>Pseudomonadati</taxon>
        <taxon>Pseudomonadota</taxon>
        <taxon>Gammaproteobacteria</taxon>
        <taxon>Vibrionales</taxon>
        <taxon>Vibrionaceae</taxon>
        <taxon>Vibrio</taxon>
    </lineage>
</organism>
<sequence>MTDKIIDLHTHVFNSAYVPLGEIINKSWGINRPTAFILEKLVNAIARTSDLDYSRAFKLASHGRKSLVHDDLNSQYDFYSEVLDDLCSQVLNHPNASEQSLVLTQTLEEIEFIYGDETEVEDIHKGIGNLFSKTRNLLKKFLMKAFSKVEQGIDKLDFVFKMLCSETYLVDQLRGYYKSQYTENYLLIHLMMDMQYPFNAKKMKLDFDSEQIPRMKRLAMLSEGSLIGFSAFCPLRAYKKRLSAEEIISRVETSLAAGMCGFKFYPPMGYRPCENDAPLELEAITDVFFDYCESHAIPIFTHCTPAGFEVEKGKSGANAHPKYWQARLDKNPNLILCFGHAGGGRRIAEGEEVQGWLASGGLDSDEWTHQNNYARCVANLCREYESVYCEFGYLHEVMNSEDDKNRFVTRLSMELMREGGSYSLSDKIMYGSDWHMPDMINDLDDYIDVMQQIFTESGSGLSDVKNRFFYENALKYLNLESYLSRAKYSMGESYCESVAKRVGLS</sequence>
<dbReference type="SUPFAM" id="SSF51556">
    <property type="entry name" value="Metallo-dependent hydrolases"/>
    <property type="match status" value="1"/>
</dbReference>
<dbReference type="GO" id="GO:0016787">
    <property type="term" value="F:hydrolase activity"/>
    <property type="evidence" value="ECO:0007669"/>
    <property type="project" value="UniProtKB-KW"/>
</dbReference>
<accession>A0A7W2FRQ0</accession>
<name>A0A7W2FRQ0_9VIBR</name>